<evidence type="ECO:0000313" key="2">
    <source>
        <dbReference type="Proteomes" id="UP000036520"/>
    </source>
</evidence>
<dbReference type="OrthoDB" id="9799605at2"/>
<reference evidence="1 2" key="1">
    <citation type="submission" date="2015-07" db="EMBL/GenBank/DDBJ databases">
        <authorList>
            <person name="Kim K.M."/>
        </authorList>
    </citation>
    <scope>NUCLEOTIDE SEQUENCE [LARGE SCALE GENOMIC DNA]</scope>
    <source>
        <strain evidence="1 2">KCTC 12363</strain>
    </source>
</reference>
<accession>A0A0H4P697</accession>
<keyword evidence="2" id="KW-1185">Reference proteome</keyword>
<dbReference type="KEGG" id="camu:CA2015_0157"/>
<evidence type="ECO:0000313" key="1">
    <source>
        <dbReference type="EMBL" id="AKP49639.1"/>
    </source>
</evidence>
<organism evidence="1 2">
    <name type="scientific">Cyclobacterium amurskyense</name>
    <dbReference type="NCBI Taxonomy" id="320787"/>
    <lineage>
        <taxon>Bacteria</taxon>
        <taxon>Pseudomonadati</taxon>
        <taxon>Bacteroidota</taxon>
        <taxon>Cytophagia</taxon>
        <taxon>Cytophagales</taxon>
        <taxon>Cyclobacteriaceae</taxon>
        <taxon>Cyclobacterium</taxon>
    </lineage>
</organism>
<dbReference type="PATRIC" id="fig|320787.5.peg.172"/>
<dbReference type="InterPro" id="IPR023296">
    <property type="entry name" value="Glyco_hydro_beta-prop_sf"/>
</dbReference>
<dbReference type="RefSeq" id="WP_084011581.1">
    <property type="nucleotide sequence ID" value="NZ_CAXBGM010000085.1"/>
</dbReference>
<dbReference type="Proteomes" id="UP000036520">
    <property type="component" value="Chromosome"/>
</dbReference>
<proteinExistence type="predicted"/>
<dbReference type="Gene3D" id="2.115.10.20">
    <property type="entry name" value="Glycosyl hydrolase domain, family 43"/>
    <property type="match status" value="2"/>
</dbReference>
<dbReference type="EMBL" id="CP012040">
    <property type="protein sequence ID" value="AKP49639.1"/>
    <property type="molecule type" value="Genomic_DNA"/>
</dbReference>
<dbReference type="SUPFAM" id="SSF75005">
    <property type="entry name" value="Arabinanase/levansucrase/invertase"/>
    <property type="match status" value="1"/>
</dbReference>
<gene>
    <name evidence="1" type="ORF">CA2015_0157</name>
</gene>
<name>A0A0H4P697_9BACT</name>
<protein>
    <submittedName>
        <fullName evidence="1">Uncharacterized protein</fullName>
    </submittedName>
</protein>
<sequence length="479" mass="54534">MCRCIRLQALIGLLFLIFMVPEFKAKAQVETIASQRQLFVDDFLVDQLERAELEMHRPVDEGIAFNLDKLWEGKFSLYTTIIKDGGTYRAYYRGLPDVKEGNDRELTCYAESKDGINWYKPNLGIHEINGSKDNNVILVDNQLTHNFSPFLDTNPNAKKSERYKALAGKKVTGLYALTSADGIHWVKMQEEPVLKEGNLDSQNVSFWSSSENKYLVYFRTVDSGFRSVSRASSTDFNSWDQGVEMKYGPTPLEHLYTQQTSPYFRAPQVYLAIGGRFMPNKQVVSDEQAAIMGIDPNYYKACSDAFLMSSRGGNNYNRYFMESFIRPGIGLNNWVSRTNYPALNIVQTGDTEMSIYVNHDYAQTTAHLRRYSMRLDGFASLSAGYAGGEMLTKPFVFDGSALELNYSTSAAGEIFIELLDEKGNKIPGFSKEECQPIIGNELERTVYWNKNTDVSKLIGKPVRMKIYLKDADIYSFRFY</sequence>
<dbReference type="AlphaFoldDB" id="A0A0H4P697"/>
<dbReference type="STRING" id="320787.CA2015_0157"/>